<comment type="subcellular location">
    <subcellularLocation>
        <location evidence="2">Nucleus</location>
    </subcellularLocation>
</comment>
<evidence type="ECO:0000259" key="7">
    <source>
        <dbReference type="SMART" id="SM01082"/>
    </source>
</evidence>
<proteinExistence type="inferred from homology"/>
<feature type="compositionally biased region" description="Acidic residues" evidence="6">
    <location>
        <begin position="83"/>
        <end position="115"/>
    </location>
</feature>
<feature type="compositionally biased region" description="Acidic residues" evidence="6">
    <location>
        <begin position="147"/>
        <end position="156"/>
    </location>
</feature>
<dbReference type="Proteomes" id="UP000815677">
    <property type="component" value="Unassembled WGS sequence"/>
</dbReference>
<comment type="similarity">
    <text evidence="3">Belongs to the CHZ1 family.</text>
</comment>
<evidence type="ECO:0000256" key="6">
    <source>
        <dbReference type="SAM" id="MobiDB-lite"/>
    </source>
</evidence>
<evidence type="ECO:0000256" key="5">
    <source>
        <dbReference type="ARBA" id="ARBA00023242"/>
    </source>
</evidence>
<dbReference type="InterPro" id="IPR019098">
    <property type="entry name" value="Histone_chaperone_domain_CHZ"/>
</dbReference>
<keyword evidence="9" id="KW-1185">Reference proteome</keyword>
<feature type="domain" description="Histone chaperone" evidence="7">
    <location>
        <begin position="108"/>
        <end position="143"/>
    </location>
</feature>
<accession>A0ABQ0M5J0</accession>
<feature type="region of interest" description="Disordered" evidence="6">
    <location>
        <begin position="1"/>
        <end position="162"/>
    </location>
</feature>
<sequence>MGLSNIPADPASAKQSRWPTSALVFGGERRAENVTPSRHTHFLPQTTTMSTSATDPTSTSTTSKPTSDASPADKGKGKVVDQSMEEDDDEEEEEEDDDEDGEEEESSEEEEESLQEIDPSVIQPRRTRGVKVDYTSAEALAKAGLTAEDEEEEDEDVQMKDD</sequence>
<organism evidence="8 9">
    <name type="scientific">Mycena chlorophos</name>
    <name type="common">Agaric fungus</name>
    <name type="synonym">Agaricus chlorophos</name>
    <dbReference type="NCBI Taxonomy" id="658473"/>
    <lineage>
        <taxon>Eukaryota</taxon>
        <taxon>Fungi</taxon>
        <taxon>Dikarya</taxon>
        <taxon>Basidiomycota</taxon>
        <taxon>Agaricomycotina</taxon>
        <taxon>Agaricomycetes</taxon>
        <taxon>Agaricomycetidae</taxon>
        <taxon>Agaricales</taxon>
        <taxon>Marasmiineae</taxon>
        <taxon>Mycenaceae</taxon>
        <taxon>Mycena</taxon>
    </lineage>
</organism>
<reference evidence="8" key="1">
    <citation type="submission" date="2014-09" db="EMBL/GenBank/DDBJ databases">
        <title>Genome sequence of the luminous mushroom Mycena chlorophos for searching fungal bioluminescence genes.</title>
        <authorList>
            <person name="Tanaka Y."/>
            <person name="Kasuga D."/>
            <person name="Oba Y."/>
            <person name="Hase S."/>
            <person name="Sato K."/>
            <person name="Oba Y."/>
            <person name="Sakakibara Y."/>
        </authorList>
    </citation>
    <scope>NUCLEOTIDE SEQUENCE</scope>
</reference>
<evidence type="ECO:0000313" key="9">
    <source>
        <dbReference type="Proteomes" id="UP000815677"/>
    </source>
</evidence>
<evidence type="ECO:0000256" key="2">
    <source>
        <dbReference type="ARBA" id="ARBA00004123"/>
    </source>
</evidence>
<evidence type="ECO:0000256" key="1">
    <source>
        <dbReference type="ARBA" id="ARBA00002212"/>
    </source>
</evidence>
<evidence type="ECO:0000313" key="8">
    <source>
        <dbReference type="EMBL" id="GAT58549.1"/>
    </source>
</evidence>
<evidence type="ECO:0000256" key="4">
    <source>
        <dbReference type="ARBA" id="ARBA00023186"/>
    </source>
</evidence>
<feature type="compositionally biased region" description="Low complexity" evidence="6">
    <location>
        <begin position="46"/>
        <end position="70"/>
    </location>
</feature>
<comment type="function">
    <text evidence="1">Forms a chaperone-bound H2A.Z-H2B complex that acts as a source for SWR1 complex-dependent H2A to H2A.Z histone replacement in chromatin.</text>
</comment>
<name>A0ABQ0M5J0_MYCCL</name>
<gene>
    <name evidence="8" type="ORF">MCHLO_14969</name>
</gene>
<keyword evidence="4" id="KW-0143">Chaperone</keyword>
<dbReference type="EMBL" id="DF849740">
    <property type="protein sequence ID" value="GAT58549.1"/>
    <property type="molecule type" value="Genomic_DNA"/>
</dbReference>
<keyword evidence="5" id="KW-0539">Nucleus</keyword>
<dbReference type="Pfam" id="PF09649">
    <property type="entry name" value="CHZ"/>
    <property type="match status" value="1"/>
</dbReference>
<dbReference type="SMART" id="SM01082">
    <property type="entry name" value="CHZ"/>
    <property type="match status" value="1"/>
</dbReference>
<protein>
    <recommendedName>
        <fullName evidence="7">Histone chaperone domain-containing protein</fullName>
    </recommendedName>
</protein>
<evidence type="ECO:0000256" key="3">
    <source>
        <dbReference type="ARBA" id="ARBA00008057"/>
    </source>
</evidence>